<protein>
    <submittedName>
        <fullName evidence="1">Uncharacterized protein</fullName>
    </submittedName>
</protein>
<keyword evidence="2" id="KW-1185">Reference proteome</keyword>
<name>A0A0N0BET3_9HYME</name>
<organism evidence="1 2">
    <name type="scientific">Melipona quadrifasciata</name>
    <dbReference type="NCBI Taxonomy" id="166423"/>
    <lineage>
        <taxon>Eukaryota</taxon>
        <taxon>Metazoa</taxon>
        <taxon>Ecdysozoa</taxon>
        <taxon>Arthropoda</taxon>
        <taxon>Hexapoda</taxon>
        <taxon>Insecta</taxon>
        <taxon>Pterygota</taxon>
        <taxon>Neoptera</taxon>
        <taxon>Endopterygota</taxon>
        <taxon>Hymenoptera</taxon>
        <taxon>Apocrita</taxon>
        <taxon>Aculeata</taxon>
        <taxon>Apoidea</taxon>
        <taxon>Anthophila</taxon>
        <taxon>Apidae</taxon>
        <taxon>Melipona</taxon>
    </lineage>
</organism>
<proteinExistence type="predicted"/>
<sequence>MSNRLNGENCGNPNIRKSCIVDVKNHHPSSSELLKVWITEILAKCPHKFPWLGPKMDAWEKGGLCNVQVGILDPRMKSIRFEIILTKSSHMDVTHTSTDTMGKHVSFFLEKLERALNRLGITYGKRNMLRSVKNFLTHVGTHVSFVLASFEMLDLSSVVLSAMIAWSVLVHLVPRKRTCCNNEMLNQHKTNAAMVYHKTWPTLHSYWQPYIIIVSYEDIISIHKKKTCIEHNIIFYIHLEVYTTM</sequence>
<evidence type="ECO:0000313" key="1">
    <source>
        <dbReference type="EMBL" id="KOX72064.1"/>
    </source>
</evidence>
<evidence type="ECO:0000313" key="2">
    <source>
        <dbReference type="Proteomes" id="UP000053105"/>
    </source>
</evidence>
<dbReference type="Proteomes" id="UP000053105">
    <property type="component" value="Unassembled WGS sequence"/>
</dbReference>
<reference evidence="1 2" key="1">
    <citation type="submission" date="2015-07" db="EMBL/GenBank/DDBJ databases">
        <title>The genome of Melipona quadrifasciata.</title>
        <authorList>
            <person name="Pan H."/>
            <person name="Kapheim K."/>
        </authorList>
    </citation>
    <scope>NUCLEOTIDE SEQUENCE [LARGE SCALE GENOMIC DNA]</scope>
    <source>
        <strain evidence="1">0111107301</strain>
        <tissue evidence="1">Whole body</tissue>
    </source>
</reference>
<gene>
    <name evidence="1" type="ORF">WN51_00925</name>
</gene>
<dbReference type="AlphaFoldDB" id="A0A0N0BET3"/>
<dbReference type="EMBL" id="KQ435824">
    <property type="protein sequence ID" value="KOX72064.1"/>
    <property type="molecule type" value="Genomic_DNA"/>
</dbReference>
<accession>A0A0N0BET3</accession>